<protein>
    <submittedName>
        <fullName evidence="2">tRNA threonylcarbamoyladenosine biosynthesis protein TsaB</fullName>
    </submittedName>
</protein>
<name>A0A6J4SGQ5_9ACTN</name>
<evidence type="ECO:0000259" key="1">
    <source>
        <dbReference type="Pfam" id="PF00814"/>
    </source>
</evidence>
<dbReference type="GO" id="GO:0005829">
    <property type="term" value="C:cytosol"/>
    <property type="evidence" value="ECO:0007669"/>
    <property type="project" value="TreeGrafter"/>
</dbReference>
<feature type="domain" description="Gcp-like" evidence="1">
    <location>
        <begin position="39"/>
        <end position="139"/>
    </location>
</feature>
<dbReference type="InterPro" id="IPR000905">
    <property type="entry name" value="Gcp-like_dom"/>
</dbReference>
<dbReference type="EMBL" id="CADCVR010000058">
    <property type="protein sequence ID" value="CAA9498044.1"/>
    <property type="molecule type" value="Genomic_DNA"/>
</dbReference>
<dbReference type="InterPro" id="IPR043129">
    <property type="entry name" value="ATPase_NBD"/>
</dbReference>
<gene>
    <name evidence="2" type="ORF">AVDCRST_MAG53-2233</name>
</gene>
<dbReference type="NCBIfam" id="TIGR03725">
    <property type="entry name" value="T6A_YeaZ"/>
    <property type="match status" value="1"/>
</dbReference>
<evidence type="ECO:0000313" key="2">
    <source>
        <dbReference type="EMBL" id="CAA9498044.1"/>
    </source>
</evidence>
<dbReference type="Gene3D" id="3.30.420.40">
    <property type="match status" value="2"/>
</dbReference>
<accession>A0A6J4SGQ5</accession>
<proteinExistence type="predicted"/>
<dbReference type="PANTHER" id="PTHR11735">
    <property type="entry name" value="TRNA N6-ADENOSINE THREONYLCARBAMOYLTRANSFERASE"/>
    <property type="match status" value="1"/>
</dbReference>
<dbReference type="AlphaFoldDB" id="A0A6J4SGQ5"/>
<dbReference type="InterPro" id="IPR022496">
    <property type="entry name" value="T6A_TsaB"/>
</dbReference>
<organism evidence="2">
    <name type="scientific">uncultured Solirubrobacteraceae bacterium</name>
    <dbReference type="NCBI Taxonomy" id="1162706"/>
    <lineage>
        <taxon>Bacteria</taxon>
        <taxon>Bacillati</taxon>
        <taxon>Actinomycetota</taxon>
        <taxon>Thermoleophilia</taxon>
        <taxon>Solirubrobacterales</taxon>
        <taxon>Solirubrobacteraceae</taxon>
        <taxon>environmental samples</taxon>
    </lineage>
</organism>
<dbReference type="PANTHER" id="PTHR11735:SF11">
    <property type="entry name" value="TRNA THREONYLCARBAMOYLADENOSINE BIOSYNTHESIS PROTEIN TSAB"/>
    <property type="match status" value="1"/>
</dbReference>
<sequence>MIVLAFDTATADTAVGLATGGAAARTARHTPASGERPGHVAQLLGLARGLLAEAGIGWAEVERLGVGTGPGSFTGLRIGVATARALAQAGGQELVGVSTLEALARGVASAPDVAAAPGRGVDPTVLACLDARRGEAFVGAWRGDALVFPPRAVVPEALAGLLAGRGAWRAAGDGSVRFRAQLEAAGAHVPPDDSALHHVSGARLCELALEASPAGHDTLEPEYVRAPDAVPKHLR</sequence>
<dbReference type="GO" id="GO:0002949">
    <property type="term" value="P:tRNA threonylcarbamoyladenosine modification"/>
    <property type="evidence" value="ECO:0007669"/>
    <property type="project" value="InterPro"/>
</dbReference>
<dbReference type="SUPFAM" id="SSF53067">
    <property type="entry name" value="Actin-like ATPase domain"/>
    <property type="match status" value="2"/>
</dbReference>
<dbReference type="Pfam" id="PF00814">
    <property type="entry name" value="TsaD"/>
    <property type="match status" value="1"/>
</dbReference>
<reference evidence="2" key="1">
    <citation type="submission" date="2020-02" db="EMBL/GenBank/DDBJ databases">
        <authorList>
            <person name="Meier V. D."/>
        </authorList>
    </citation>
    <scope>NUCLEOTIDE SEQUENCE</scope>
    <source>
        <strain evidence="2">AVDCRST_MAG53</strain>
    </source>
</reference>